<dbReference type="EMBL" id="CM023487">
    <property type="protein sequence ID" value="KAH6925340.1"/>
    <property type="molecule type" value="Genomic_DNA"/>
</dbReference>
<evidence type="ECO:0000313" key="2">
    <source>
        <dbReference type="Proteomes" id="UP000821845"/>
    </source>
</evidence>
<organism evidence="1 2">
    <name type="scientific">Hyalomma asiaticum</name>
    <name type="common">Tick</name>
    <dbReference type="NCBI Taxonomy" id="266040"/>
    <lineage>
        <taxon>Eukaryota</taxon>
        <taxon>Metazoa</taxon>
        <taxon>Ecdysozoa</taxon>
        <taxon>Arthropoda</taxon>
        <taxon>Chelicerata</taxon>
        <taxon>Arachnida</taxon>
        <taxon>Acari</taxon>
        <taxon>Parasitiformes</taxon>
        <taxon>Ixodida</taxon>
        <taxon>Ixodoidea</taxon>
        <taxon>Ixodidae</taxon>
        <taxon>Hyalomminae</taxon>
        <taxon>Hyalomma</taxon>
    </lineage>
</organism>
<reference evidence="1" key="1">
    <citation type="submission" date="2020-05" db="EMBL/GenBank/DDBJ databases">
        <title>Large-scale comparative analyses of tick genomes elucidate their genetic diversity and vector capacities.</title>
        <authorList>
            <person name="Jia N."/>
            <person name="Wang J."/>
            <person name="Shi W."/>
            <person name="Du L."/>
            <person name="Sun Y."/>
            <person name="Zhan W."/>
            <person name="Jiang J."/>
            <person name="Wang Q."/>
            <person name="Zhang B."/>
            <person name="Ji P."/>
            <person name="Sakyi L.B."/>
            <person name="Cui X."/>
            <person name="Yuan T."/>
            <person name="Jiang B."/>
            <person name="Yang W."/>
            <person name="Lam T.T.-Y."/>
            <person name="Chang Q."/>
            <person name="Ding S."/>
            <person name="Wang X."/>
            <person name="Zhu J."/>
            <person name="Ruan X."/>
            <person name="Zhao L."/>
            <person name="Wei J."/>
            <person name="Que T."/>
            <person name="Du C."/>
            <person name="Cheng J."/>
            <person name="Dai P."/>
            <person name="Han X."/>
            <person name="Huang E."/>
            <person name="Gao Y."/>
            <person name="Liu J."/>
            <person name="Shao H."/>
            <person name="Ye R."/>
            <person name="Li L."/>
            <person name="Wei W."/>
            <person name="Wang X."/>
            <person name="Wang C."/>
            <person name="Yang T."/>
            <person name="Huo Q."/>
            <person name="Li W."/>
            <person name="Guo W."/>
            <person name="Chen H."/>
            <person name="Zhou L."/>
            <person name="Ni X."/>
            <person name="Tian J."/>
            <person name="Zhou Y."/>
            <person name="Sheng Y."/>
            <person name="Liu T."/>
            <person name="Pan Y."/>
            <person name="Xia L."/>
            <person name="Li J."/>
            <person name="Zhao F."/>
            <person name="Cao W."/>
        </authorList>
    </citation>
    <scope>NUCLEOTIDE SEQUENCE</scope>
    <source>
        <strain evidence="1">Hyas-2018</strain>
    </source>
</reference>
<dbReference type="Proteomes" id="UP000821845">
    <property type="component" value="Chromosome 7"/>
</dbReference>
<evidence type="ECO:0000313" key="1">
    <source>
        <dbReference type="EMBL" id="KAH6925340.1"/>
    </source>
</evidence>
<comment type="caution">
    <text evidence="1">The sequence shown here is derived from an EMBL/GenBank/DDBJ whole genome shotgun (WGS) entry which is preliminary data.</text>
</comment>
<proteinExistence type="predicted"/>
<keyword evidence="2" id="KW-1185">Reference proteome</keyword>
<sequence>MTTELPNAVLAFSIDLYKQLLVNDTGNTKNVVASPFSIATILSMTLAGARGATAEEVADVLHIQSAKHAHILLGKVLTQLSSYPQEAMVVIANRLYCEKTFGILEEYTNLLKEFYGSAIVPANFKTETEEARLAINAWVEEATKSKIKDLVPRGTVDTDTTLVLVNAVYFRGTWKDQFPKYATSPGDFHVSKVKVKTVDMMCNEARYQVCTRCDGLKASAIELPYKGGKASMLILLPDEVDGLADLEASLTATKLAAVVAALQGPATFTKLSLPRFKVEQATDLKTTLHNMGIKDLFSSGADLSGISGKKELAVSAAIHKAFVEVTEQGTEAAAATAMAAGNYYARSVTNFTVDRPFMFLIKWHDPCVVLFMGSVRDI</sequence>
<gene>
    <name evidence="1" type="ORF">HPB50_003881</name>
</gene>
<name>A0ACB7RT21_HYAAI</name>
<accession>A0ACB7RT21</accession>
<protein>
    <submittedName>
        <fullName evidence="1">Uncharacterized protein</fullName>
    </submittedName>
</protein>